<accession>A0A6I2MFK1</accession>
<dbReference type="GO" id="GO:0015097">
    <property type="term" value="F:mercury ion transmembrane transporter activity"/>
    <property type="evidence" value="ECO:0007669"/>
    <property type="project" value="InterPro"/>
</dbReference>
<proteinExistence type="predicted"/>
<keyword evidence="1" id="KW-0812">Transmembrane</keyword>
<dbReference type="InterPro" id="IPR007746">
    <property type="entry name" value="MerE"/>
</dbReference>
<dbReference type="GO" id="GO:0016020">
    <property type="term" value="C:membrane"/>
    <property type="evidence" value="ECO:0007669"/>
    <property type="project" value="InterPro"/>
</dbReference>
<organism evidence="2 3">
    <name type="scientific">Metabacillus idriensis</name>
    <dbReference type="NCBI Taxonomy" id="324768"/>
    <lineage>
        <taxon>Bacteria</taxon>
        <taxon>Bacillati</taxon>
        <taxon>Bacillota</taxon>
        <taxon>Bacilli</taxon>
        <taxon>Bacillales</taxon>
        <taxon>Bacillaceae</taxon>
        <taxon>Metabacillus</taxon>
    </lineage>
</organism>
<gene>
    <name evidence="2" type="ORF">GJU41_24275</name>
</gene>
<reference evidence="2 3" key="1">
    <citation type="submission" date="2019-11" db="EMBL/GenBank/DDBJ databases">
        <title>Bacillus idriensis genome.</title>
        <authorList>
            <person name="Konopka E.N."/>
            <person name="Newman J.D."/>
        </authorList>
    </citation>
    <scope>NUCLEOTIDE SEQUENCE [LARGE SCALE GENOMIC DNA]</scope>
    <source>
        <strain evidence="2 3">DSM 19097</strain>
    </source>
</reference>
<evidence type="ECO:0000313" key="2">
    <source>
        <dbReference type="EMBL" id="MRX57055.1"/>
    </source>
</evidence>
<protein>
    <recommendedName>
        <fullName evidence="4">Transporter</fullName>
    </recommendedName>
</protein>
<evidence type="ECO:0000256" key="1">
    <source>
        <dbReference type="SAM" id="Phobius"/>
    </source>
</evidence>
<keyword evidence="1" id="KW-0472">Membrane</keyword>
<sequence length="89" mass="10168">MINTIKSSGWFLVALITCPCHLFLLLPLIAGTALGSYFVEYKNVIFIIMGILFVFSLFNGWRKLNPEIKNETTKETTTHDCCSMERFKS</sequence>
<name>A0A6I2MFK1_9BACI</name>
<dbReference type="Proteomes" id="UP000441585">
    <property type="component" value="Unassembled WGS sequence"/>
</dbReference>
<dbReference type="Pfam" id="PF05052">
    <property type="entry name" value="MerE"/>
    <property type="match status" value="1"/>
</dbReference>
<keyword evidence="1" id="KW-1133">Transmembrane helix</keyword>
<evidence type="ECO:0000313" key="3">
    <source>
        <dbReference type="Proteomes" id="UP000441585"/>
    </source>
</evidence>
<comment type="caution">
    <text evidence="2">The sequence shown here is derived from an EMBL/GenBank/DDBJ whole genome shotgun (WGS) entry which is preliminary data.</text>
</comment>
<evidence type="ECO:0008006" key="4">
    <source>
        <dbReference type="Google" id="ProtNLM"/>
    </source>
</evidence>
<dbReference type="RefSeq" id="WP_138116156.1">
    <property type="nucleotide sequence ID" value="NZ_CAJGAA010000018.1"/>
</dbReference>
<dbReference type="EMBL" id="WKKF01000025">
    <property type="protein sequence ID" value="MRX57055.1"/>
    <property type="molecule type" value="Genomic_DNA"/>
</dbReference>
<dbReference type="AlphaFoldDB" id="A0A6I2MFK1"/>
<keyword evidence="3" id="KW-1185">Reference proteome</keyword>
<feature type="transmembrane region" description="Helical" evidence="1">
    <location>
        <begin position="44"/>
        <end position="61"/>
    </location>
</feature>
<feature type="transmembrane region" description="Helical" evidence="1">
    <location>
        <begin position="12"/>
        <end position="38"/>
    </location>
</feature>